<name>A0AAX4JB39_9MICR</name>
<evidence type="ECO:0000313" key="2">
    <source>
        <dbReference type="EMBL" id="WUR03199.1"/>
    </source>
</evidence>
<dbReference type="GeneID" id="90541018"/>
<dbReference type="InterPro" id="IPR000195">
    <property type="entry name" value="Rab-GAP-TBC_dom"/>
</dbReference>
<dbReference type="InterPro" id="IPR035969">
    <property type="entry name" value="Rab-GAP_TBC_sf"/>
</dbReference>
<keyword evidence="3" id="KW-1185">Reference proteome</keyword>
<gene>
    <name evidence="2" type="ORF">VNE69_04028</name>
</gene>
<feature type="domain" description="Rab-GAP TBC" evidence="1">
    <location>
        <begin position="93"/>
        <end position="249"/>
    </location>
</feature>
<sequence>MTNKSKLQRILSHRIIDEVKLRKFIKKSRSIFGPDIWSLLLKNGSYEEYLTLLNMSFNNNVLFNNDISFKDNDSYDFSLAFNGNILDFIKKNNLPFHNKIPIDKKILHQIQIDIKRLNTNYTLVKGKDISKSYINILLLISHKRYKLGYVQGMADFLVPFVLNCPEYQAYFLYLDFIKKIEFNIINLQGNLILRFREEMENIDPVLCDYLHEIGLEFHVFSFRWFNCIFFREFQYQDYMKIFTNILSYKDINSILVYIGVAILNLLRKDILTKTYNDNVLMIQDMSNNQTIVVDNLLIIANKLYKHNKKNNLKN</sequence>
<protein>
    <submittedName>
        <fullName evidence="2">GTPase-activating protein GYP1</fullName>
    </submittedName>
</protein>
<dbReference type="GO" id="GO:0005096">
    <property type="term" value="F:GTPase activator activity"/>
    <property type="evidence" value="ECO:0007669"/>
    <property type="project" value="TreeGrafter"/>
</dbReference>
<dbReference type="PROSITE" id="PS50086">
    <property type="entry name" value="TBC_RABGAP"/>
    <property type="match status" value="1"/>
</dbReference>
<dbReference type="EMBL" id="CP142729">
    <property type="protein sequence ID" value="WUR03199.1"/>
    <property type="molecule type" value="Genomic_DNA"/>
</dbReference>
<dbReference type="Proteomes" id="UP001334084">
    <property type="component" value="Chromosome 4"/>
</dbReference>
<organism evidence="2 3">
    <name type="scientific">Vairimorpha necatrix</name>
    <dbReference type="NCBI Taxonomy" id="6039"/>
    <lineage>
        <taxon>Eukaryota</taxon>
        <taxon>Fungi</taxon>
        <taxon>Fungi incertae sedis</taxon>
        <taxon>Microsporidia</taxon>
        <taxon>Nosematidae</taxon>
        <taxon>Vairimorpha</taxon>
    </lineage>
</organism>
<reference evidence="2" key="1">
    <citation type="journal article" date="2024" name="BMC Genomics">
        <title>Functional annotation of a divergent genome using sequence and structure-based similarity.</title>
        <authorList>
            <person name="Svedberg D."/>
            <person name="Winiger R.R."/>
            <person name="Berg A."/>
            <person name="Sharma H."/>
            <person name="Tellgren-Roth C."/>
            <person name="Debrunner-Vossbrinck B.A."/>
            <person name="Vossbrinck C.R."/>
            <person name="Barandun J."/>
        </authorList>
    </citation>
    <scope>NUCLEOTIDE SEQUENCE</scope>
    <source>
        <strain evidence="2">Illinois isolate</strain>
    </source>
</reference>
<accession>A0AAX4JB39</accession>
<dbReference type="Pfam" id="PF00566">
    <property type="entry name" value="RabGAP-TBC"/>
    <property type="match status" value="1"/>
</dbReference>
<evidence type="ECO:0000259" key="1">
    <source>
        <dbReference type="PROSITE" id="PS50086"/>
    </source>
</evidence>
<dbReference type="KEGG" id="vnx:VNE69_04028"/>
<dbReference type="PANTHER" id="PTHR22957">
    <property type="entry name" value="TBC1 DOMAIN FAMILY MEMBER GTPASE-ACTIVATING PROTEIN"/>
    <property type="match status" value="1"/>
</dbReference>
<dbReference type="SUPFAM" id="SSF47923">
    <property type="entry name" value="Ypt/Rab-GAP domain of gyp1p"/>
    <property type="match status" value="2"/>
</dbReference>
<dbReference type="SMART" id="SM00164">
    <property type="entry name" value="TBC"/>
    <property type="match status" value="1"/>
</dbReference>
<proteinExistence type="predicted"/>
<dbReference type="Gene3D" id="1.10.8.270">
    <property type="entry name" value="putative rabgap domain of human tbc1 domain family member 14 like domains"/>
    <property type="match status" value="1"/>
</dbReference>
<dbReference type="Gene3D" id="1.10.472.80">
    <property type="entry name" value="Ypt/Rab-GAP domain of gyp1p, domain 3"/>
    <property type="match status" value="1"/>
</dbReference>
<dbReference type="AlphaFoldDB" id="A0AAX4JB39"/>
<dbReference type="RefSeq" id="XP_065329344.1">
    <property type="nucleotide sequence ID" value="XM_065473272.1"/>
</dbReference>
<evidence type="ECO:0000313" key="3">
    <source>
        <dbReference type="Proteomes" id="UP001334084"/>
    </source>
</evidence>